<dbReference type="RefSeq" id="WP_107011149.1">
    <property type="nucleotide sequence ID" value="NZ_CP028136.1"/>
</dbReference>
<proteinExistence type="predicted"/>
<evidence type="ECO:0000256" key="3">
    <source>
        <dbReference type="ARBA" id="ARBA00022723"/>
    </source>
</evidence>
<dbReference type="Gene3D" id="1.20.120.520">
    <property type="entry name" value="nmb1532 protein domain like"/>
    <property type="match status" value="1"/>
</dbReference>
<dbReference type="AlphaFoldDB" id="A0A2R3Z264"/>
<keyword evidence="3" id="KW-0479">Metal-binding</keyword>
<evidence type="ECO:0000259" key="5">
    <source>
        <dbReference type="Pfam" id="PF01814"/>
    </source>
</evidence>
<feature type="domain" description="Hemerythrin-like" evidence="5">
    <location>
        <begin position="80"/>
        <end position="230"/>
    </location>
</feature>
<dbReference type="InterPro" id="IPR012312">
    <property type="entry name" value="Hemerythrin-like"/>
</dbReference>
<organism evidence="6 7">
    <name type="scientific">Christiangramia fulva</name>
    <dbReference type="NCBI Taxonomy" id="2126553"/>
    <lineage>
        <taxon>Bacteria</taxon>
        <taxon>Pseudomonadati</taxon>
        <taxon>Bacteroidota</taxon>
        <taxon>Flavobacteriia</taxon>
        <taxon>Flavobacteriales</taxon>
        <taxon>Flavobacteriaceae</taxon>
        <taxon>Christiangramia</taxon>
    </lineage>
</organism>
<dbReference type="OrthoDB" id="9797132at2"/>
<dbReference type="Proteomes" id="UP000241507">
    <property type="component" value="Chromosome"/>
</dbReference>
<evidence type="ECO:0000313" key="7">
    <source>
        <dbReference type="Proteomes" id="UP000241507"/>
    </source>
</evidence>
<keyword evidence="2" id="KW-0963">Cytoplasm</keyword>
<dbReference type="InterPro" id="IPR019903">
    <property type="entry name" value="RIC_family"/>
</dbReference>
<keyword evidence="7" id="KW-1185">Reference proteome</keyword>
<protein>
    <submittedName>
        <fullName evidence="6">Iron-sulfur cluster repair di-iron protein</fullName>
    </submittedName>
</protein>
<accession>A0A2R3Z264</accession>
<dbReference type="NCBIfam" id="TIGR03652">
    <property type="entry name" value="FeS_repair_RIC"/>
    <property type="match status" value="1"/>
</dbReference>
<dbReference type="InterPro" id="IPR038062">
    <property type="entry name" value="ScdA-like_N_sf"/>
</dbReference>
<dbReference type="Pfam" id="PF04405">
    <property type="entry name" value="ScdA_N"/>
    <property type="match status" value="1"/>
</dbReference>
<dbReference type="PANTHER" id="PTHR36438">
    <property type="entry name" value="IRON-SULFUR CLUSTER REPAIR PROTEIN YTFE"/>
    <property type="match status" value="1"/>
</dbReference>
<evidence type="ECO:0000313" key="6">
    <source>
        <dbReference type="EMBL" id="AVR44371.1"/>
    </source>
</evidence>
<dbReference type="PANTHER" id="PTHR36438:SF1">
    <property type="entry name" value="IRON-SULFUR CLUSTER REPAIR PROTEIN YTFE"/>
    <property type="match status" value="1"/>
</dbReference>
<dbReference type="SUPFAM" id="SSF140683">
    <property type="entry name" value="SP0561-like"/>
    <property type="match status" value="1"/>
</dbReference>
<dbReference type="EMBL" id="CP028136">
    <property type="protein sequence ID" value="AVR44371.1"/>
    <property type="molecule type" value="Genomic_DNA"/>
</dbReference>
<keyword evidence="4" id="KW-0408">Iron</keyword>
<reference evidence="7" key="1">
    <citation type="submission" date="2018-03" db="EMBL/GenBank/DDBJ databases">
        <title>Gramella fulva sp. nov., isolated from a dry surface of tidal flat.</title>
        <authorList>
            <person name="Hwang S.H."/>
            <person name="Hwang W.M."/>
            <person name="Kang K."/>
            <person name="Ahn T.-Y."/>
        </authorList>
    </citation>
    <scope>NUCLEOTIDE SEQUENCE [LARGE SCALE GENOMIC DNA]</scope>
    <source>
        <strain evidence="7">SH35</strain>
    </source>
</reference>
<comment type="subcellular location">
    <subcellularLocation>
        <location evidence="1">Cytoplasm</location>
    </subcellularLocation>
</comment>
<dbReference type="Gene3D" id="1.10.3910.10">
    <property type="entry name" value="SP0561-like"/>
    <property type="match status" value="1"/>
</dbReference>
<sequence length="245" mass="28055">MELTPDKTVAEVVTDNIKASHVFKKYGIDFCCGGGISIAKACEKKGIDYAKLEEDLKNLVADNDQKTNFKNFPLDTLIDYIVEVHHKYVMANIPLLLQYSGKVAKVHGDNHPEVKKVYELFQKVASELAVHMTKEEHVLFPFIKKMVKSEKEGKEMHFPHFTTVANPIIMMEDEHEEAGNILKEIASLTNNYTPPKGACNTFRALYDKLEEFQEDLHQHIHLENNILHPEAVKLEKRLKNRNASR</sequence>
<dbReference type="GO" id="GO:0046872">
    <property type="term" value="F:metal ion binding"/>
    <property type="evidence" value="ECO:0007669"/>
    <property type="project" value="UniProtKB-KW"/>
</dbReference>
<dbReference type="GO" id="GO:0005737">
    <property type="term" value="C:cytoplasm"/>
    <property type="evidence" value="ECO:0007669"/>
    <property type="project" value="UniProtKB-SubCell"/>
</dbReference>
<dbReference type="KEGG" id="grs:C7S20_03365"/>
<gene>
    <name evidence="6" type="primary">ric</name>
    <name evidence="6" type="ORF">C7S20_03365</name>
</gene>
<name>A0A2R3Z264_9FLAO</name>
<evidence type="ECO:0000256" key="1">
    <source>
        <dbReference type="ARBA" id="ARBA00004496"/>
    </source>
</evidence>
<dbReference type="Pfam" id="PF01814">
    <property type="entry name" value="Hemerythrin"/>
    <property type="match status" value="1"/>
</dbReference>
<evidence type="ECO:0000256" key="2">
    <source>
        <dbReference type="ARBA" id="ARBA00022490"/>
    </source>
</evidence>
<evidence type="ECO:0000256" key="4">
    <source>
        <dbReference type="ARBA" id="ARBA00023004"/>
    </source>
</evidence>